<dbReference type="InterPro" id="IPR013783">
    <property type="entry name" value="Ig-like_fold"/>
</dbReference>
<name>A0A6V7UUJ7_MELEN</name>
<comment type="caution">
    <text evidence="3">The sequence shown here is derived from an EMBL/GenBank/DDBJ whole genome shotgun (WGS) entry which is preliminary data.</text>
</comment>
<protein>
    <recommendedName>
        <fullName evidence="2">Cep192/Spd-2-like domain-containing protein</fullName>
    </recommendedName>
</protein>
<dbReference type="AlphaFoldDB" id="A0A6V7UUJ7"/>
<sequence length="579" mass="65764">MQTARIELDTTFGSGKLSIPSQRGAIPKHSTLKRPDWNDERIPLEQSTICDEFERMSSISNNEPNKPDLSEKDFLSNYLQIEFDKKRQQSSMKEGRNDVLNNVNIPDQIPRDFSNNGLNRKIPKFDTPTFRPISSASDTDSLSSLTRKSLLGIEQDKTILNFGYVSIGESLTLKQKIWNCDNEQMKIKCSILVDESLEDGIFKITNVSTPIIRPGEWCEICVQYTPTKVERNAGRLVIERESGIRFRYSFSLYGVGGGALLSLEANYKAGIAFESTSGRVIVVRPDVFSRFWLIFENKGQRSAFVNLIAIDRRGNILSKEVGLDQQQISIKPSQFVLDSYSEDGDKHKMNVLIRVDESFNWIADNSDNIGIKSTNNNNNNNKNTKQEGEGDICGGRDSMLSSASTSSFQEDCAFQLLSYWGEEGQRLRIKCWEKAFKPFYLNGFRFTGKFVNEKEFTAEQKRKAQQCVKEEDAREFKDLLRIIKFNVIDERARIYFPTQPDSIQPVLEMFRNQSVLLREVCQNEEISYCSASTSQIFPSSNGGRGRIPSTSSSGGGSPSHDIQKMRIFSGRDQQNKNFD</sequence>
<dbReference type="Pfam" id="PF22073">
    <property type="entry name" value="Cep192_D4"/>
    <property type="match status" value="1"/>
</dbReference>
<evidence type="ECO:0000313" key="4">
    <source>
        <dbReference type="Proteomes" id="UP000580250"/>
    </source>
</evidence>
<organism evidence="3 4">
    <name type="scientific">Meloidogyne enterolobii</name>
    <name type="common">Root-knot nematode worm</name>
    <name type="synonym">Meloidogyne mayaguensis</name>
    <dbReference type="NCBI Taxonomy" id="390850"/>
    <lineage>
        <taxon>Eukaryota</taxon>
        <taxon>Metazoa</taxon>
        <taxon>Ecdysozoa</taxon>
        <taxon>Nematoda</taxon>
        <taxon>Chromadorea</taxon>
        <taxon>Rhabditida</taxon>
        <taxon>Tylenchina</taxon>
        <taxon>Tylenchomorpha</taxon>
        <taxon>Tylenchoidea</taxon>
        <taxon>Meloidogynidae</taxon>
        <taxon>Meloidogyninae</taxon>
        <taxon>Meloidogyne</taxon>
    </lineage>
</organism>
<dbReference type="Proteomes" id="UP000580250">
    <property type="component" value="Unassembled WGS sequence"/>
</dbReference>
<evidence type="ECO:0000256" key="1">
    <source>
        <dbReference type="SAM" id="MobiDB-lite"/>
    </source>
</evidence>
<accession>A0A6V7UUJ7</accession>
<dbReference type="EMBL" id="CAJEWN010000105">
    <property type="protein sequence ID" value="CAD2164683.1"/>
    <property type="molecule type" value="Genomic_DNA"/>
</dbReference>
<reference evidence="3 4" key="1">
    <citation type="submission" date="2020-08" db="EMBL/GenBank/DDBJ databases">
        <authorList>
            <person name="Koutsovoulos G."/>
            <person name="Danchin GJ E."/>
        </authorList>
    </citation>
    <scope>NUCLEOTIDE SEQUENCE [LARGE SCALE GENOMIC DNA]</scope>
</reference>
<feature type="compositionally biased region" description="Basic and acidic residues" evidence="1">
    <location>
        <begin position="86"/>
        <end position="97"/>
    </location>
</feature>
<evidence type="ECO:0000259" key="2">
    <source>
        <dbReference type="Pfam" id="PF22073"/>
    </source>
</evidence>
<feature type="compositionally biased region" description="Low complexity" evidence="1">
    <location>
        <begin position="374"/>
        <end position="383"/>
    </location>
</feature>
<feature type="region of interest" description="Disordered" evidence="1">
    <location>
        <begin position="535"/>
        <end position="579"/>
    </location>
</feature>
<evidence type="ECO:0000313" key="3">
    <source>
        <dbReference type="EMBL" id="CAD2164683.1"/>
    </source>
</evidence>
<dbReference type="OrthoDB" id="5799239at2759"/>
<feature type="region of interest" description="Disordered" evidence="1">
    <location>
        <begin position="372"/>
        <end position="392"/>
    </location>
</feature>
<dbReference type="InterPro" id="IPR054090">
    <property type="entry name" value="Cep192_Spd-2-like_dom"/>
</dbReference>
<gene>
    <name evidence="3" type="ORF">MENT_LOCUS16702</name>
</gene>
<feature type="region of interest" description="Disordered" evidence="1">
    <location>
        <begin position="86"/>
        <end position="118"/>
    </location>
</feature>
<feature type="domain" description="Cep192/Spd-2-like" evidence="2">
    <location>
        <begin position="153"/>
        <end position="257"/>
    </location>
</feature>
<dbReference type="Gene3D" id="2.60.40.10">
    <property type="entry name" value="Immunoglobulins"/>
    <property type="match status" value="1"/>
</dbReference>
<proteinExistence type="predicted"/>